<keyword evidence="5" id="KW-0677">Repeat</keyword>
<dbReference type="GO" id="GO:0006281">
    <property type="term" value="P:DNA repair"/>
    <property type="evidence" value="ECO:0007669"/>
    <property type="project" value="TreeGrafter"/>
</dbReference>
<evidence type="ECO:0000256" key="8">
    <source>
        <dbReference type="ARBA" id="ARBA00022842"/>
    </source>
</evidence>
<dbReference type="Gene3D" id="3.40.50.140">
    <property type="match status" value="1"/>
</dbReference>
<dbReference type="Gene3D" id="2.70.20.10">
    <property type="entry name" value="Topoisomerase I, domain 3"/>
    <property type="match status" value="1"/>
</dbReference>
<dbReference type="PANTHER" id="PTHR11390:SF21">
    <property type="entry name" value="DNA TOPOISOMERASE 3-ALPHA"/>
    <property type="match status" value="1"/>
</dbReference>
<dbReference type="InterPro" id="IPR003602">
    <property type="entry name" value="Topo_IA_DNA-bd_dom"/>
</dbReference>
<dbReference type="PROSITE" id="PS00396">
    <property type="entry name" value="TOPO_IA_1"/>
    <property type="match status" value="1"/>
</dbReference>
<dbReference type="EMBL" id="REFJ01000002">
    <property type="protein sequence ID" value="RMA81354.1"/>
    <property type="molecule type" value="Genomic_DNA"/>
</dbReference>
<comment type="similarity">
    <text evidence="2">Belongs to the type IA topoisomerase family.</text>
</comment>
<accession>A0A3M0AAW2</accession>
<comment type="caution">
    <text evidence="18">The sequence shown here is derived from an EMBL/GenBank/DDBJ whole genome shotgun (WGS) entry which is preliminary data.</text>
</comment>
<name>A0A3M0AAW2_9GAMM</name>
<sequence length="710" mass="80106">MKLIIAEKPSLARAIADALPGKSSKQKGYIEVGDTTVSWCIGHLLEQAPPDYYDDSLKRWSRETLPIIPNPWAYVPKASARGQLSILRKLLKKASLVIHAGDPDREGQLLVDEVLHHLKWRGPTQRLLVADMNLKAVRRSLAKLEDNKDFASLSTSALARARADWLYGMNLTRAWTLIGRKQGLQSVLSIGRVQTPILGLIVKRDNEIKEFESHEYFELTARITDRVNDQVEAQWIHHQHSKLSVDSHGHAIDKLQVDNFVNQAAAQPVQLLKNTSQQQAKSAPLPFNLSRLQVYAGSRFKLSAKAVLDACQSLYEKHRLLTYPRSDCQYLPVDQHQQAPDTLDAIKRSLGSREWFAKLDTAIKSKAFNDKKISAHHAIIPTEKPANFDLLTSTERNIYTVVAEHYAAQFLGAYEYTDNVQLFSCLDEHFQAKARAVHKLGWREALPAKDDVTRVLADWQPQTPLWVNRIMSEAKRTRPPNHYTDATLIQAMSNIARFVEDKALAKVLRDTDGIGTEATRASMIETLEKRGYIIRSQRLLLPTELGHCLVKSLPAQAVSADLTAQWERQLDDIVNEKGGYQAFMNTLLRGVDELLIDSDHRQLLDLPKKYQAPKCPKCHHTLRRAKSKRGWFWSCTGKDCDYTATDRNGMPGGPRRTAAKSPAKKTQIKCTACDGFMMLRKSKRGEFLGCENYPKCKGTQKLKPTSSAAR</sequence>
<dbReference type="PROSITE" id="PS52039">
    <property type="entry name" value="TOPO_IA_2"/>
    <property type="match status" value="1"/>
</dbReference>
<dbReference type="AlphaFoldDB" id="A0A3M0AAW2"/>
<evidence type="ECO:0000313" key="18">
    <source>
        <dbReference type="EMBL" id="RMA81354.1"/>
    </source>
</evidence>
<keyword evidence="11 18" id="KW-0413">Isomerase</keyword>
<evidence type="ECO:0000256" key="9">
    <source>
        <dbReference type="ARBA" id="ARBA00023029"/>
    </source>
</evidence>
<dbReference type="InterPro" id="IPR023406">
    <property type="entry name" value="Topo_IA_AS"/>
</dbReference>
<keyword evidence="8" id="KW-0460">Magnesium</keyword>
<dbReference type="PANTHER" id="PTHR11390">
    <property type="entry name" value="PROKARYOTIC DNA TOPOISOMERASE"/>
    <property type="match status" value="1"/>
</dbReference>
<dbReference type="InterPro" id="IPR013497">
    <property type="entry name" value="Topo_IA_cen"/>
</dbReference>
<dbReference type="SUPFAM" id="SSF57783">
    <property type="entry name" value="Zinc beta-ribbon"/>
    <property type="match status" value="1"/>
</dbReference>
<dbReference type="PRINTS" id="PR00417">
    <property type="entry name" value="PRTPISMRASEI"/>
</dbReference>
<protein>
    <recommendedName>
        <fullName evidence="3">DNA topoisomerase</fullName>
        <ecNumber evidence="3">5.6.2.1</ecNumber>
    </recommendedName>
    <alternativeName>
        <fullName evidence="15">Omega-protein</fullName>
    </alternativeName>
    <alternativeName>
        <fullName evidence="14">Relaxing enzyme</fullName>
    </alternativeName>
    <alternativeName>
        <fullName evidence="12">Swivelase</fullName>
    </alternativeName>
    <alternativeName>
        <fullName evidence="13">Untwisting enzyme</fullName>
    </alternativeName>
</protein>
<evidence type="ECO:0000256" key="7">
    <source>
        <dbReference type="ARBA" id="ARBA00022833"/>
    </source>
</evidence>
<dbReference type="OrthoDB" id="9803554at2"/>
<evidence type="ECO:0000256" key="2">
    <source>
        <dbReference type="ARBA" id="ARBA00009446"/>
    </source>
</evidence>
<comment type="catalytic activity">
    <reaction evidence="1">
        <text>ATP-independent breakage of single-stranded DNA, followed by passage and rejoining.</text>
        <dbReference type="EC" id="5.6.2.1"/>
    </reaction>
</comment>
<dbReference type="RefSeq" id="WP_121876500.1">
    <property type="nucleotide sequence ID" value="NZ_REFJ01000002.1"/>
</dbReference>
<dbReference type="Gene3D" id="1.10.290.10">
    <property type="entry name" value="Topoisomerase I, domain 4"/>
    <property type="match status" value="1"/>
</dbReference>
<reference evidence="18 19" key="1">
    <citation type="submission" date="2018-10" db="EMBL/GenBank/DDBJ databases">
        <title>Genomic Encyclopedia of Type Strains, Phase IV (KMG-IV): sequencing the most valuable type-strain genomes for metagenomic binning, comparative biology and taxonomic classification.</title>
        <authorList>
            <person name="Goeker M."/>
        </authorList>
    </citation>
    <scope>NUCLEOTIDE SEQUENCE [LARGE SCALE GENOMIC DNA]</scope>
    <source>
        <strain evidence="18 19">DSM 25080</strain>
    </source>
</reference>
<dbReference type="GO" id="GO:0008270">
    <property type="term" value="F:zinc ion binding"/>
    <property type="evidence" value="ECO:0007669"/>
    <property type="project" value="UniProtKB-KW"/>
</dbReference>
<dbReference type="Gene3D" id="1.10.460.10">
    <property type="entry name" value="Topoisomerase I, domain 2"/>
    <property type="match status" value="1"/>
</dbReference>
<dbReference type="NCBIfam" id="TIGR01056">
    <property type="entry name" value="topB"/>
    <property type="match status" value="1"/>
</dbReference>
<dbReference type="Gene3D" id="3.30.65.10">
    <property type="entry name" value="Bacterial Topoisomerase I, domain 1"/>
    <property type="match status" value="1"/>
</dbReference>
<gene>
    <name evidence="18" type="ORF">DFR27_1171</name>
</gene>
<dbReference type="GO" id="GO:0003917">
    <property type="term" value="F:DNA topoisomerase type I (single strand cut, ATP-independent) activity"/>
    <property type="evidence" value="ECO:0007669"/>
    <property type="project" value="UniProtKB-EC"/>
</dbReference>
<dbReference type="InterPro" id="IPR000380">
    <property type="entry name" value="Topo_IA"/>
</dbReference>
<evidence type="ECO:0000256" key="15">
    <source>
        <dbReference type="ARBA" id="ARBA00032877"/>
    </source>
</evidence>
<feature type="domain" description="Topo IA-type catalytic" evidence="17">
    <location>
        <begin position="150"/>
        <end position="595"/>
    </location>
</feature>
<dbReference type="Proteomes" id="UP000267187">
    <property type="component" value="Unassembled WGS sequence"/>
</dbReference>
<dbReference type="Pfam" id="PF01396">
    <property type="entry name" value="Zn_ribbon_Top1"/>
    <property type="match status" value="2"/>
</dbReference>
<dbReference type="CDD" id="cd00186">
    <property type="entry name" value="TOP1Ac"/>
    <property type="match status" value="1"/>
</dbReference>
<dbReference type="NCBIfam" id="NF005829">
    <property type="entry name" value="PRK07726.1"/>
    <property type="match status" value="1"/>
</dbReference>
<evidence type="ECO:0000256" key="1">
    <source>
        <dbReference type="ARBA" id="ARBA00000213"/>
    </source>
</evidence>
<dbReference type="SUPFAM" id="SSF56712">
    <property type="entry name" value="Prokaryotic type I DNA topoisomerase"/>
    <property type="match status" value="1"/>
</dbReference>
<dbReference type="InterPro" id="IPR023405">
    <property type="entry name" value="Topo_IA_core_domain"/>
</dbReference>
<dbReference type="InterPro" id="IPR006171">
    <property type="entry name" value="TOPRIM_dom"/>
</dbReference>
<feature type="domain" description="Toprim" evidence="16">
    <location>
        <begin position="1"/>
        <end position="133"/>
    </location>
</feature>
<evidence type="ECO:0000256" key="3">
    <source>
        <dbReference type="ARBA" id="ARBA00012891"/>
    </source>
</evidence>
<dbReference type="InterPro" id="IPR013826">
    <property type="entry name" value="Topo_IA_cen_sub3"/>
</dbReference>
<dbReference type="InterPro" id="IPR013824">
    <property type="entry name" value="Topo_IA_cen_sub1"/>
</dbReference>
<organism evidence="18 19">
    <name type="scientific">Umboniibacter marinipuniceus</name>
    <dbReference type="NCBI Taxonomy" id="569599"/>
    <lineage>
        <taxon>Bacteria</taxon>
        <taxon>Pseudomonadati</taxon>
        <taxon>Pseudomonadota</taxon>
        <taxon>Gammaproteobacteria</taxon>
        <taxon>Cellvibrionales</taxon>
        <taxon>Cellvibrionaceae</taxon>
        <taxon>Umboniibacter</taxon>
    </lineage>
</organism>
<keyword evidence="10" id="KW-0238">DNA-binding</keyword>
<evidence type="ECO:0000259" key="17">
    <source>
        <dbReference type="PROSITE" id="PS52039"/>
    </source>
</evidence>
<dbReference type="GO" id="GO:0006310">
    <property type="term" value="P:DNA recombination"/>
    <property type="evidence" value="ECO:0007669"/>
    <property type="project" value="TreeGrafter"/>
</dbReference>
<dbReference type="SMART" id="SM00436">
    <property type="entry name" value="TOP1Bc"/>
    <property type="match status" value="1"/>
</dbReference>
<dbReference type="InterPro" id="IPR005738">
    <property type="entry name" value="TopoIII"/>
</dbReference>
<keyword evidence="7" id="KW-0862">Zinc</keyword>
<dbReference type="CDD" id="cd03362">
    <property type="entry name" value="TOPRIM_TopoIA_TopoIII"/>
    <property type="match status" value="1"/>
</dbReference>
<evidence type="ECO:0000256" key="6">
    <source>
        <dbReference type="ARBA" id="ARBA00022771"/>
    </source>
</evidence>
<dbReference type="EC" id="5.6.2.1" evidence="3"/>
<evidence type="ECO:0000256" key="13">
    <source>
        <dbReference type="ARBA" id="ARBA00031985"/>
    </source>
</evidence>
<dbReference type="GO" id="GO:0003677">
    <property type="term" value="F:DNA binding"/>
    <property type="evidence" value="ECO:0007669"/>
    <property type="project" value="UniProtKB-KW"/>
</dbReference>
<dbReference type="InterPro" id="IPR013498">
    <property type="entry name" value="Topo_IA_Znf"/>
</dbReference>
<evidence type="ECO:0000313" key="19">
    <source>
        <dbReference type="Proteomes" id="UP000267187"/>
    </source>
</evidence>
<dbReference type="Pfam" id="PF01131">
    <property type="entry name" value="Topoisom_bac"/>
    <property type="match status" value="1"/>
</dbReference>
<dbReference type="PROSITE" id="PS50880">
    <property type="entry name" value="TOPRIM"/>
    <property type="match status" value="1"/>
</dbReference>
<evidence type="ECO:0000256" key="12">
    <source>
        <dbReference type="ARBA" id="ARBA00030003"/>
    </source>
</evidence>
<evidence type="ECO:0000256" key="14">
    <source>
        <dbReference type="ARBA" id="ARBA00032235"/>
    </source>
</evidence>
<keyword evidence="6" id="KW-0863">Zinc-finger</keyword>
<keyword evidence="19" id="KW-1185">Reference proteome</keyword>
<dbReference type="Pfam" id="PF01751">
    <property type="entry name" value="Toprim"/>
    <property type="match status" value="1"/>
</dbReference>
<evidence type="ECO:0000259" key="16">
    <source>
        <dbReference type="PROSITE" id="PS50880"/>
    </source>
</evidence>
<dbReference type="SMART" id="SM00493">
    <property type="entry name" value="TOPRIM"/>
    <property type="match status" value="1"/>
</dbReference>
<dbReference type="InterPro" id="IPR003601">
    <property type="entry name" value="Topo_IA_2"/>
</dbReference>
<dbReference type="GO" id="GO:0006265">
    <property type="term" value="P:DNA topological change"/>
    <property type="evidence" value="ECO:0007669"/>
    <property type="project" value="InterPro"/>
</dbReference>
<dbReference type="InterPro" id="IPR034144">
    <property type="entry name" value="TOPRIM_TopoIII"/>
</dbReference>
<keyword evidence="4" id="KW-0479">Metal-binding</keyword>
<evidence type="ECO:0000256" key="5">
    <source>
        <dbReference type="ARBA" id="ARBA00022737"/>
    </source>
</evidence>
<proteinExistence type="inferred from homology"/>
<dbReference type="SMART" id="SM00437">
    <property type="entry name" value="TOP1Ac"/>
    <property type="match status" value="1"/>
</dbReference>
<dbReference type="InterPro" id="IPR013825">
    <property type="entry name" value="Topo_IA_cen_sub2"/>
</dbReference>
<evidence type="ECO:0000256" key="11">
    <source>
        <dbReference type="ARBA" id="ARBA00023235"/>
    </source>
</evidence>
<dbReference type="GO" id="GO:0043597">
    <property type="term" value="C:cytoplasmic replication fork"/>
    <property type="evidence" value="ECO:0007669"/>
    <property type="project" value="TreeGrafter"/>
</dbReference>
<evidence type="ECO:0000256" key="4">
    <source>
        <dbReference type="ARBA" id="ARBA00022723"/>
    </source>
</evidence>
<evidence type="ECO:0000256" key="10">
    <source>
        <dbReference type="ARBA" id="ARBA00023125"/>
    </source>
</evidence>
<keyword evidence="9" id="KW-0799">Topoisomerase</keyword>